<feature type="domain" description="Allantoicase" evidence="3">
    <location>
        <begin position="19"/>
        <end position="191"/>
    </location>
</feature>
<dbReference type="PANTHER" id="PTHR12045">
    <property type="entry name" value="ALLANTOICASE"/>
    <property type="match status" value="1"/>
</dbReference>
<keyword evidence="5" id="KW-1185">Reference proteome</keyword>
<evidence type="ECO:0000259" key="3">
    <source>
        <dbReference type="Pfam" id="PF03561"/>
    </source>
</evidence>
<feature type="domain" description="Allantoicase" evidence="3">
    <location>
        <begin position="209"/>
        <end position="367"/>
    </location>
</feature>
<sequence>MRYENENLHDKKLIMCNESKIIFATDDWFASAENLLKQDEPIFKPNIFTDFGKWMDGWETRRKRIPGHDWCIIKLGLPGVIHGLHVDTAFFTGNYVPRFSLQAANLQKEPSMPLRSSDMMGKAATSEMFESVKEFNSEKWSVILPMTELRPGYDETRHNFFPINSEQVWTHVRLNIYPDGGIARLRIYGKVRCKINTNEIIDLVSIRNGGICKGYSNAHYGHPRNIIRPDPAINMGDGWETARRLDRPPILDADEFGILRVPGNEWAVFKLSCIGCISHLEVDTAHFKGNFPDSIRIEGVLIRSDITWNKDNINKINWETILAPVKLSADCLHQYGKEIKSKGPFSHVKITIAPDGGISRVRIYGKIHIA</sequence>
<gene>
    <name evidence="4" type="ORF">RI129_005888</name>
</gene>
<comment type="caution">
    <text evidence="4">The sequence shown here is derived from an EMBL/GenBank/DDBJ whole genome shotgun (WGS) entry which is preliminary data.</text>
</comment>
<organism evidence="4 5">
    <name type="scientific">Pyrocoelia pectoralis</name>
    <dbReference type="NCBI Taxonomy" id="417401"/>
    <lineage>
        <taxon>Eukaryota</taxon>
        <taxon>Metazoa</taxon>
        <taxon>Ecdysozoa</taxon>
        <taxon>Arthropoda</taxon>
        <taxon>Hexapoda</taxon>
        <taxon>Insecta</taxon>
        <taxon>Pterygota</taxon>
        <taxon>Neoptera</taxon>
        <taxon>Endopterygota</taxon>
        <taxon>Coleoptera</taxon>
        <taxon>Polyphaga</taxon>
        <taxon>Elateriformia</taxon>
        <taxon>Elateroidea</taxon>
        <taxon>Lampyridae</taxon>
        <taxon>Lampyrinae</taxon>
        <taxon>Pyrocoelia</taxon>
    </lineage>
</organism>
<dbReference type="GO" id="GO:0000256">
    <property type="term" value="P:allantoin catabolic process"/>
    <property type="evidence" value="ECO:0007669"/>
    <property type="project" value="InterPro"/>
</dbReference>
<dbReference type="HAMAP" id="MF_00813">
    <property type="entry name" value="Allantoicase"/>
    <property type="match status" value="1"/>
</dbReference>
<dbReference type="PANTHER" id="PTHR12045:SF3">
    <property type="entry name" value="INACTIVE ALLANTOICASE-RELATED"/>
    <property type="match status" value="1"/>
</dbReference>
<dbReference type="FunFam" id="2.60.120.260:FF:000077">
    <property type="entry name" value="Probable allantoicase"/>
    <property type="match status" value="1"/>
</dbReference>
<evidence type="ECO:0000256" key="1">
    <source>
        <dbReference type="ARBA" id="ARBA00009242"/>
    </source>
</evidence>
<protein>
    <recommendedName>
        <fullName evidence="2">Allantoate amidinohydrolase</fullName>
    </recommendedName>
</protein>
<dbReference type="NCBIfam" id="TIGR02961">
    <property type="entry name" value="allantoicase"/>
    <property type="match status" value="1"/>
</dbReference>
<dbReference type="AlphaFoldDB" id="A0AAN7ZMV3"/>
<dbReference type="InterPro" id="IPR015908">
    <property type="entry name" value="Allantoicase_dom"/>
</dbReference>
<dbReference type="PIRSF" id="PIRSF016516">
    <property type="entry name" value="Allantoicase"/>
    <property type="match status" value="1"/>
</dbReference>
<evidence type="ECO:0000313" key="4">
    <source>
        <dbReference type="EMBL" id="KAK5644588.1"/>
    </source>
</evidence>
<dbReference type="Pfam" id="PF03561">
    <property type="entry name" value="Allantoicase"/>
    <property type="match status" value="2"/>
</dbReference>
<evidence type="ECO:0000256" key="2">
    <source>
        <dbReference type="ARBA" id="ARBA00031078"/>
    </source>
</evidence>
<dbReference type="Gene3D" id="2.60.120.260">
    <property type="entry name" value="Galactose-binding domain-like"/>
    <property type="match status" value="2"/>
</dbReference>
<dbReference type="SUPFAM" id="SSF49785">
    <property type="entry name" value="Galactose-binding domain-like"/>
    <property type="match status" value="2"/>
</dbReference>
<name>A0AAN7ZMV3_9COLE</name>
<dbReference type="EMBL" id="JAVRBK010000004">
    <property type="protein sequence ID" value="KAK5644588.1"/>
    <property type="molecule type" value="Genomic_DNA"/>
</dbReference>
<dbReference type="Proteomes" id="UP001329430">
    <property type="component" value="Chromosome 4"/>
</dbReference>
<proteinExistence type="inferred from homology"/>
<evidence type="ECO:0000313" key="5">
    <source>
        <dbReference type="Proteomes" id="UP001329430"/>
    </source>
</evidence>
<dbReference type="InterPro" id="IPR005164">
    <property type="entry name" value="Allantoicase"/>
</dbReference>
<dbReference type="InterPro" id="IPR008979">
    <property type="entry name" value="Galactose-bd-like_sf"/>
</dbReference>
<comment type="similarity">
    <text evidence="1">Belongs to the allantoicase family.</text>
</comment>
<accession>A0AAN7ZMV3</accession>
<dbReference type="GO" id="GO:0004037">
    <property type="term" value="F:allantoicase activity"/>
    <property type="evidence" value="ECO:0007669"/>
    <property type="project" value="InterPro"/>
</dbReference>
<reference evidence="4 5" key="1">
    <citation type="journal article" date="2024" name="Insects">
        <title>An Improved Chromosome-Level Genome Assembly of the Firefly Pyrocoelia pectoralis.</title>
        <authorList>
            <person name="Fu X."/>
            <person name="Meyer-Rochow V.B."/>
            <person name="Ballantyne L."/>
            <person name="Zhu X."/>
        </authorList>
    </citation>
    <scope>NUCLEOTIDE SEQUENCE [LARGE SCALE GENOMIC DNA]</scope>
    <source>
        <strain evidence="4">XCY_ONT2</strain>
    </source>
</reference>